<name>A0ABD0J4V1_9CAEN</name>
<protein>
    <submittedName>
        <fullName evidence="2">Uncharacterized protein</fullName>
    </submittedName>
</protein>
<dbReference type="AlphaFoldDB" id="A0ABD0J4V1"/>
<sequence length="93" mass="10216">MGVQDVNRSEPSENWKRGCSGSYPKTADLWTGNVRNARKKREYIAANNCRVPTAARVYLPATVPTEALKGDRSWHSRSVVNIVCTDCTAACSA</sequence>
<feature type="region of interest" description="Disordered" evidence="1">
    <location>
        <begin position="1"/>
        <end position="20"/>
    </location>
</feature>
<reference evidence="2 3" key="1">
    <citation type="journal article" date="2023" name="Sci. Data">
        <title>Genome assembly of the Korean intertidal mud-creeper Batillaria attramentaria.</title>
        <authorList>
            <person name="Patra A.K."/>
            <person name="Ho P.T."/>
            <person name="Jun S."/>
            <person name="Lee S.J."/>
            <person name="Kim Y."/>
            <person name="Won Y.J."/>
        </authorList>
    </citation>
    <scope>NUCLEOTIDE SEQUENCE [LARGE SCALE GENOMIC DNA]</scope>
    <source>
        <strain evidence="2">Wonlab-2016</strain>
    </source>
</reference>
<accession>A0ABD0J4V1</accession>
<proteinExistence type="predicted"/>
<evidence type="ECO:0000313" key="3">
    <source>
        <dbReference type="Proteomes" id="UP001519460"/>
    </source>
</evidence>
<feature type="compositionally biased region" description="Basic and acidic residues" evidence="1">
    <location>
        <begin position="7"/>
        <end position="16"/>
    </location>
</feature>
<evidence type="ECO:0000256" key="1">
    <source>
        <dbReference type="SAM" id="MobiDB-lite"/>
    </source>
</evidence>
<evidence type="ECO:0000313" key="2">
    <source>
        <dbReference type="EMBL" id="KAK7460719.1"/>
    </source>
</evidence>
<dbReference type="EMBL" id="JACVVK020000648">
    <property type="protein sequence ID" value="KAK7460719.1"/>
    <property type="molecule type" value="Genomic_DNA"/>
</dbReference>
<keyword evidence="3" id="KW-1185">Reference proteome</keyword>
<gene>
    <name evidence="2" type="ORF">BaRGS_00038865</name>
</gene>
<comment type="caution">
    <text evidence="2">The sequence shown here is derived from an EMBL/GenBank/DDBJ whole genome shotgun (WGS) entry which is preliminary data.</text>
</comment>
<dbReference type="Proteomes" id="UP001519460">
    <property type="component" value="Unassembled WGS sequence"/>
</dbReference>
<organism evidence="2 3">
    <name type="scientific">Batillaria attramentaria</name>
    <dbReference type="NCBI Taxonomy" id="370345"/>
    <lineage>
        <taxon>Eukaryota</taxon>
        <taxon>Metazoa</taxon>
        <taxon>Spiralia</taxon>
        <taxon>Lophotrochozoa</taxon>
        <taxon>Mollusca</taxon>
        <taxon>Gastropoda</taxon>
        <taxon>Caenogastropoda</taxon>
        <taxon>Sorbeoconcha</taxon>
        <taxon>Cerithioidea</taxon>
        <taxon>Batillariidae</taxon>
        <taxon>Batillaria</taxon>
    </lineage>
</organism>